<evidence type="ECO:0000313" key="2">
    <source>
        <dbReference type="EMBL" id="GMR52728.1"/>
    </source>
</evidence>
<keyword evidence="1" id="KW-1133">Transmembrane helix</keyword>
<gene>
    <name evidence="2" type="ORF">PMAYCL1PPCAC_22923</name>
</gene>
<proteinExistence type="predicted"/>
<feature type="transmembrane region" description="Helical" evidence="1">
    <location>
        <begin position="12"/>
        <end position="39"/>
    </location>
</feature>
<dbReference type="AlphaFoldDB" id="A0AAN5CXG8"/>
<evidence type="ECO:0000313" key="3">
    <source>
        <dbReference type="Proteomes" id="UP001328107"/>
    </source>
</evidence>
<keyword evidence="1" id="KW-0472">Membrane</keyword>
<comment type="caution">
    <text evidence="2">The sequence shown here is derived from an EMBL/GenBank/DDBJ whole genome shotgun (WGS) entry which is preliminary data.</text>
</comment>
<feature type="transmembrane region" description="Helical" evidence="1">
    <location>
        <begin position="111"/>
        <end position="134"/>
    </location>
</feature>
<evidence type="ECO:0000256" key="1">
    <source>
        <dbReference type="SAM" id="Phobius"/>
    </source>
</evidence>
<accession>A0AAN5CXG8</accession>
<keyword evidence="3" id="KW-1185">Reference proteome</keyword>
<feature type="transmembrane region" description="Helical" evidence="1">
    <location>
        <begin position="71"/>
        <end position="91"/>
    </location>
</feature>
<reference evidence="3" key="1">
    <citation type="submission" date="2022-10" db="EMBL/GenBank/DDBJ databases">
        <title>Genome assembly of Pristionchus species.</title>
        <authorList>
            <person name="Yoshida K."/>
            <person name="Sommer R.J."/>
        </authorList>
    </citation>
    <scope>NUCLEOTIDE SEQUENCE [LARGE SCALE GENOMIC DNA]</scope>
    <source>
        <strain evidence="3">RS5460</strain>
    </source>
</reference>
<keyword evidence="1" id="KW-0812">Transmembrane</keyword>
<dbReference type="EMBL" id="BTRK01000005">
    <property type="protein sequence ID" value="GMR52728.1"/>
    <property type="molecule type" value="Genomic_DNA"/>
</dbReference>
<organism evidence="2 3">
    <name type="scientific">Pristionchus mayeri</name>
    <dbReference type="NCBI Taxonomy" id="1317129"/>
    <lineage>
        <taxon>Eukaryota</taxon>
        <taxon>Metazoa</taxon>
        <taxon>Ecdysozoa</taxon>
        <taxon>Nematoda</taxon>
        <taxon>Chromadorea</taxon>
        <taxon>Rhabditida</taxon>
        <taxon>Rhabditina</taxon>
        <taxon>Diplogasteromorpha</taxon>
        <taxon>Diplogasteroidea</taxon>
        <taxon>Neodiplogasteridae</taxon>
        <taxon>Pristionchus</taxon>
    </lineage>
</organism>
<sequence length="156" mass="17883">MTFNPNDRKYHSCCCYIHVTTLASLFMSFFVCSITLDLWRSVAEAKFLSFLFLPVLLLGVYGLCQESRIALFAFIGLSILACVTRMILIIANAISDERFKRAEYEEEEENAFLIAVLSCLILVLFMVPFVLVIWSLTQFIKDREAADKVIERCENV</sequence>
<protein>
    <submittedName>
        <fullName evidence="2">Uncharacterized protein</fullName>
    </submittedName>
</protein>
<feature type="transmembrane region" description="Helical" evidence="1">
    <location>
        <begin position="45"/>
        <end position="64"/>
    </location>
</feature>
<name>A0AAN5CXG8_9BILA</name>
<dbReference type="Proteomes" id="UP001328107">
    <property type="component" value="Unassembled WGS sequence"/>
</dbReference>